<accession>A0ABR7F4D0</accession>
<dbReference type="PROSITE" id="PS50930">
    <property type="entry name" value="HTH_LYTTR"/>
    <property type="match status" value="1"/>
</dbReference>
<proteinExistence type="predicted"/>
<keyword evidence="6" id="KW-0238">DNA-binding</keyword>
<evidence type="ECO:0000313" key="6">
    <source>
        <dbReference type="EMBL" id="MBC5667789.1"/>
    </source>
</evidence>
<sequence>MLHDYIDLFIIDTVATDSDGDSVGGIRFAEAIRRVQQYCFTPIIFLSYLEDPKLFMYEQLHCYAFMEKPYDRSELIKVVETALEFPKPQIKKRNLYIKDEGIIYSVKIQDILYIKSERRRLYIYTKKEAFTVKNRTLENIIEEISSGDFVRCSRFYVVNKRHIKSIDYVNRIITITGTKEEIDIGPSMIKSMKSKFSS</sequence>
<keyword evidence="3" id="KW-0597">Phosphoprotein</keyword>
<evidence type="ECO:0000313" key="7">
    <source>
        <dbReference type="Proteomes" id="UP000597877"/>
    </source>
</evidence>
<dbReference type="InterPro" id="IPR011006">
    <property type="entry name" value="CheY-like_superfamily"/>
</dbReference>
<evidence type="ECO:0000256" key="2">
    <source>
        <dbReference type="ARBA" id="ARBA00024867"/>
    </source>
</evidence>
<organism evidence="6 7">
    <name type="scientific">Eubacterium segne</name>
    <dbReference type="NCBI Taxonomy" id="2763045"/>
    <lineage>
        <taxon>Bacteria</taxon>
        <taxon>Bacillati</taxon>
        <taxon>Bacillota</taxon>
        <taxon>Clostridia</taxon>
        <taxon>Eubacteriales</taxon>
        <taxon>Eubacteriaceae</taxon>
        <taxon>Eubacterium</taxon>
    </lineage>
</organism>
<dbReference type="PANTHER" id="PTHR37299">
    <property type="entry name" value="TRANSCRIPTIONAL REGULATOR-RELATED"/>
    <property type="match status" value="1"/>
</dbReference>
<dbReference type="InterPro" id="IPR007492">
    <property type="entry name" value="LytTR_DNA-bd_dom"/>
</dbReference>
<dbReference type="SUPFAM" id="SSF52172">
    <property type="entry name" value="CheY-like"/>
    <property type="match status" value="1"/>
</dbReference>
<dbReference type="SMART" id="SM00850">
    <property type="entry name" value="LytTR"/>
    <property type="match status" value="1"/>
</dbReference>
<dbReference type="InterPro" id="IPR001789">
    <property type="entry name" value="Sig_transdc_resp-reg_receiver"/>
</dbReference>
<evidence type="ECO:0000256" key="1">
    <source>
        <dbReference type="ARBA" id="ARBA00018672"/>
    </source>
</evidence>
<feature type="modified residue" description="4-aspartylphosphate" evidence="3">
    <location>
        <position position="12"/>
    </location>
</feature>
<reference evidence="6 7" key="1">
    <citation type="submission" date="2020-08" db="EMBL/GenBank/DDBJ databases">
        <title>Genome public.</title>
        <authorList>
            <person name="Liu C."/>
            <person name="Sun Q."/>
        </authorList>
    </citation>
    <scope>NUCLEOTIDE SEQUENCE [LARGE SCALE GENOMIC DNA]</scope>
    <source>
        <strain evidence="6 7">BX4</strain>
    </source>
</reference>
<comment type="caution">
    <text evidence="6">The sequence shown here is derived from an EMBL/GenBank/DDBJ whole genome shotgun (WGS) entry which is preliminary data.</text>
</comment>
<dbReference type="PANTHER" id="PTHR37299:SF1">
    <property type="entry name" value="STAGE 0 SPORULATION PROTEIN A HOMOLOG"/>
    <property type="match status" value="1"/>
</dbReference>
<evidence type="ECO:0000259" key="5">
    <source>
        <dbReference type="PROSITE" id="PS50930"/>
    </source>
</evidence>
<dbReference type="EMBL" id="JACOOZ010000004">
    <property type="protein sequence ID" value="MBC5667789.1"/>
    <property type="molecule type" value="Genomic_DNA"/>
</dbReference>
<keyword evidence="7" id="KW-1185">Reference proteome</keyword>
<dbReference type="InterPro" id="IPR046947">
    <property type="entry name" value="LytR-like"/>
</dbReference>
<evidence type="ECO:0000259" key="4">
    <source>
        <dbReference type="PROSITE" id="PS50110"/>
    </source>
</evidence>
<dbReference type="PROSITE" id="PS50110">
    <property type="entry name" value="RESPONSE_REGULATORY"/>
    <property type="match status" value="1"/>
</dbReference>
<dbReference type="Gene3D" id="3.40.50.2300">
    <property type="match status" value="1"/>
</dbReference>
<protein>
    <recommendedName>
        <fullName evidence="1">Stage 0 sporulation protein A homolog</fullName>
    </recommendedName>
</protein>
<evidence type="ECO:0000256" key="3">
    <source>
        <dbReference type="PROSITE-ProRule" id="PRU00169"/>
    </source>
</evidence>
<feature type="domain" description="HTH LytTR-type" evidence="5">
    <location>
        <begin position="95"/>
        <end position="198"/>
    </location>
</feature>
<feature type="domain" description="Response regulatory" evidence="4">
    <location>
        <begin position="1"/>
        <end position="83"/>
    </location>
</feature>
<dbReference type="Gene3D" id="2.40.50.1020">
    <property type="entry name" value="LytTr DNA-binding domain"/>
    <property type="match status" value="1"/>
</dbReference>
<dbReference type="Pfam" id="PF04397">
    <property type="entry name" value="LytTR"/>
    <property type="match status" value="1"/>
</dbReference>
<name>A0ABR7F4D0_9FIRM</name>
<dbReference type="RefSeq" id="WP_186840331.1">
    <property type="nucleotide sequence ID" value="NZ_JACOOZ010000004.1"/>
</dbReference>
<comment type="function">
    <text evidence="2">May play the central regulatory role in sporulation. It may be an element of the effector pathway responsible for the activation of sporulation genes in response to nutritional stress. Spo0A may act in concert with spo0H (a sigma factor) to control the expression of some genes that are critical to the sporulation process.</text>
</comment>
<dbReference type="GO" id="GO:0003677">
    <property type="term" value="F:DNA binding"/>
    <property type="evidence" value="ECO:0007669"/>
    <property type="project" value="UniProtKB-KW"/>
</dbReference>
<gene>
    <name evidence="6" type="ORF">H8S00_07335</name>
</gene>
<dbReference type="Proteomes" id="UP000597877">
    <property type="component" value="Unassembled WGS sequence"/>
</dbReference>